<dbReference type="Pfam" id="PF03330">
    <property type="entry name" value="DPBB_1"/>
    <property type="match status" value="1"/>
</dbReference>
<gene>
    <name evidence="4" type="primary">rlpA</name>
    <name evidence="8" type="ORF">V8J38_08945</name>
</gene>
<dbReference type="InterPro" id="IPR034718">
    <property type="entry name" value="RlpA"/>
</dbReference>
<keyword evidence="4" id="KW-0449">Lipoprotein</keyword>
<dbReference type="PANTHER" id="PTHR34183">
    <property type="entry name" value="ENDOLYTIC PEPTIDOGLYCAN TRANSGLYCOSYLASE RLPA"/>
    <property type="match status" value="1"/>
</dbReference>
<evidence type="ECO:0000256" key="4">
    <source>
        <dbReference type="HAMAP-Rule" id="MF_02071"/>
    </source>
</evidence>
<keyword evidence="4" id="KW-0564">Palmitate</keyword>
<dbReference type="InterPro" id="IPR036908">
    <property type="entry name" value="RlpA-like_sf"/>
</dbReference>
<dbReference type="InterPro" id="IPR009009">
    <property type="entry name" value="RlpA-like_DPBB"/>
</dbReference>
<dbReference type="InterPro" id="IPR036680">
    <property type="entry name" value="SPOR-like_sf"/>
</dbReference>
<keyword evidence="4" id="KW-1003">Cell membrane</keyword>
<proteinExistence type="inferred from homology"/>
<dbReference type="Pfam" id="PF05036">
    <property type="entry name" value="SPOR"/>
    <property type="match status" value="1"/>
</dbReference>
<dbReference type="Gene3D" id="2.40.40.10">
    <property type="entry name" value="RlpA-like domain"/>
    <property type="match status" value="1"/>
</dbReference>
<dbReference type="SUPFAM" id="SSF50685">
    <property type="entry name" value="Barwin-like endoglucanases"/>
    <property type="match status" value="1"/>
</dbReference>
<reference evidence="8 9" key="1">
    <citation type="submission" date="2024-02" db="EMBL/GenBank/DDBJ databases">
        <title>Distribution and functional of Brevundimonas-related endobacteria within Verticillium dahliae.</title>
        <authorList>
            <person name="Zeng H."/>
        </authorList>
    </citation>
    <scope>NUCLEOTIDE SEQUENCE [LARGE SCALE GENOMIC DNA]</scope>
    <source>
        <strain evidence="8 9">TRM 44200</strain>
    </source>
</reference>
<keyword evidence="2 4" id="KW-0456">Lyase</keyword>
<evidence type="ECO:0000256" key="6">
    <source>
        <dbReference type="SAM" id="SignalP"/>
    </source>
</evidence>
<dbReference type="RefSeq" id="WP_291775257.1">
    <property type="nucleotide sequence ID" value="NZ_CP146369.1"/>
</dbReference>
<feature type="signal peptide" evidence="6">
    <location>
        <begin position="1"/>
        <end position="17"/>
    </location>
</feature>
<dbReference type="PROSITE" id="PS51257">
    <property type="entry name" value="PROKAR_LIPOPROTEIN"/>
    <property type="match status" value="1"/>
</dbReference>
<dbReference type="Proteomes" id="UP001363460">
    <property type="component" value="Chromosome"/>
</dbReference>
<dbReference type="SUPFAM" id="SSF110997">
    <property type="entry name" value="Sporulation related repeat"/>
    <property type="match status" value="1"/>
</dbReference>
<dbReference type="HAMAP" id="MF_02071">
    <property type="entry name" value="RlpA"/>
    <property type="match status" value="1"/>
</dbReference>
<evidence type="ECO:0000256" key="5">
    <source>
        <dbReference type="RuleBase" id="RU003495"/>
    </source>
</evidence>
<keyword evidence="4" id="KW-0472">Membrane</keyword>
<comment type="subcellular location">
    <subcellularLocation>
        <location evidence="4">Cell membrane</location>
        <topology evidence="4">Lipid-anchor</topology>
    </subcellularLocation>
</comment>
<keyword evidence="1 6" id="KW-0732">Signal</keyword>
<dbReference type="EC" id="4.2.2.-" evidence="4"/>
<dbReference type="InterPro" id="IPR012997">
    <property type="entry name" value="RplA"/>
</dbReference>
<keyword evidence="9" id="KW-1185">Reference proteome</keyword>
<dbReference type="PROSITE" id="PS51724">
    <property type="entry name" value="SPOR"/>
    <property type="match status" value="1"/>
</dbReference>
<feature type="chain" id="PRO_5045820738" description="Endolytic peptidoglycan transglycosylase RlpA" evidence="6">
    <location>
        <begin position="18"/>
        <end position="291"/>
    </location>
</feature>
<dbReference type="PANTHER" id="PTHR34183:SF1">
    <property type="entry name" value="ENDOLYTIC PEPTIDOGLYCAN TRANSGLYCOSYLASE RLPA"/>
    <property type="match status" value="1"/>
</dbReference>
<evidence type="ECO:0000256" key="3">
    <source>
        <dbReference type="ARBA" id="ARBA00023316"/>
    </source>
</evidence>
<accession>A0ABZ2I836</accession>
<keyword evidence="3 4" id="KW-0961">Cell wall biogenesis/degradation</keyword>
<dbReference type="CDD" id="cd22268">
    <property type="entry name" value="DPBB_RlpA-like"/>
    <property type="match status" value="1"/>
</dbReference>
<name>A0ABZ2I836_9CAUL</name>
<comment type="function">
    <text evidence="4">Lytic transglycosylase with a strong preference for naked glycan strands that lack stem peptides.</text>
</comment>
<organism evidence="8 9">
    <name type="scientific">Brevundimonas olei</name>
    <dbReference type="NCBI Taxonomy" id="657642"/>
    <lineage>
        <taxon>Bacteria</taxon>
        <taxon>Pseudomonadati</taxon>
        <taxon>Pseudomonadota</taxon>
        <taxon>Alphaproteobacteria</taxon>
        <taxon>Caulobacterales</taxon>
        <taxon>Caulobacteraceae</taxon>
        <taxon>Brevundimonas</taxon>
    </lineage>
</organism>
<evidence type="ECO:0000313" key="8">
    <source>
        <dbReference type="EMBL" id="WWT53397.1"/>
    </source>
</evidence>
<evidence type="ECO:0000259" key="7">
    <source>
        <dbReference type="PROSITE" id="PS51724"/>
    </source>
</evidence>
<dbReference type="Gene3D" id="3.30.70.1070">
    <property type="entry name" value="Sporulation related repeat"/>
    <property type="match status" value="1"/>
</dbReference>
<sequence>MKGAIILAAFSTLAACASLGGKGDAPISAPVVTDPAPFVSGTMRPYQVRGRWYHPKEQPNYDEVGQASWYGSYHHGRSTSTGERFDMNALTAAHKTLPLPSLVEVTNRANGRRVILRVNDRGPFVDGRIIDLSRGAAEELGLLQQGVGDVRVRYVGRAPRQGGGTSLRRAEVDNAPQPRAQVQAQATLQSSGPRPYYETVTASSPPAPTYATAQPAALNAYWVQAGAYSDRRGADRVARRLGDKAVVQNIDRDGRALFRVVVGPWPDAGAAERARQAVVARGFGDALLIGG</sequence>
<evidence type="ECO:0000256" key="2">
    <source>
        <dbReference type="ARBA" id="ARBA00023239"/>
    </source>
</evidence>
<evidence type="ECO:0000256" key="1">
    <source>
        <dbReference type="ARBA" id="ARBA00022729"/>
    </source>
</evidence>
<dbReference type="NCBIfam" id="TIGR00413">
    <property type="entry name" value="rlpA"/>
    <property type="match status" value="1"/>
</dbReference>
<dbReference type="InterPro" id="IPR007730">
    <property type="entry name" value="SPOR-like_dom"/>
</dbReference>
<dbReference type="EMBL" id="CP146369">
    <property type="protein sequence ID" value="WWT53397.1"/>
    <property type="molecule type" value="Genomic_DNA"/>
</dbReference>
<comment type="similarity">
    <text evidence="4 5">Belongs to the RlpA family.</text>
</comment>
<feature type="domain" description="SPOR" evidence="7">
    <location>
        <begin position="215"/>
        <end position="291"/>
    </location>
</feature>
<protein>
    <recommendedName>
        <fullName evidence="4">Endolytic peptidoglycan transglycosylase RlpA</fullName>
        <ecNumber evidence="4">4.2.2.-</ecNumber>
    </recommendedName>
</protein>
<evidence type="ECO:0000313" key="9">
    <source>
        <dbReference type="Proteomes" id="UP001363460"/>
    </source>
</evidence>